<organism evidence="1 2">
    <name type="scientific">Naganishia adeliensis</name>
    <dbReference type="NCBI Taxonomy" id="92952"/>
    <lineage>
        <taxon>Eukaryota</taxon>
        <taxon>Fungi</taxon>
        <taxon>Dikarya</taxon>
        <taxon>Basidiomycota</taxon>
        <taxon>Agaricomycotina</taxon>
        <taxon>Tremellomycetes</taxon>
        <taxon>Filobasidiales</taxon>
        <taxon>Filobasidiaceae</taxon>
        <taxon>Naganishia</taxon>
    </lineage>
</organism>
<sequence>MSQRKSPVVQHTLTGPRVPTSRGRGQRPGIKGNLYIANPDTDSDSDEPQKPIALGSTPAPASQSGSRGSIGTVPQNQVQQSTATMPGLSAVETLIPQDWARQQQRQQIARGLTVVTQPPTPGVEHPFANEGVSDSQHPPTQAQYHFQPTLSHNIPSRNTGIPLSTSSSAMSDPAMARDQHQALTGTAGNGSLKGTNPVVTGASASPLSAVSGSGSGTGSAGNGTGISSRASYDE</sequence>
<gene>
    <name evidence="1" type="ORF">QFC20_007752</name>
</gene>
<keyword evidence="2" id="KW-1185">Reference proteome</keyword>
<reference evidence="1" key="1">
    <citation type="submission" date="2023-04" db="EMBL/GenBank/DDBJ databases">
        <title>Draft Genome sequencing of Naganishia species isolated from polar environments using Oxford Nanopore Technology.</title>
        <authorList>
            <person name="Leo P."/>
            <person name="Venkateswaran K."/>
        </authorList>
    </citation>
    <scope>NUCLEOTIDE SEQUENCE</scope>
    <source>
        <strain evidence="1">MNA-CCFEE 5262</strain>
    </source>
</reference>
<dbReference type="EMBL" id="JASBWS010000216">
    <property type="protein sequence ID" value="KAJ9091017.1"/>
    <property type="molecule type" value="Genomic_DNA"/>
</dbReference>
<evidence type="ECO:0000313" key="1">
    <source>
        <dbReference type="EMBL" id="KAJ9091017.1"/>
    </source>
</evidence>
<accession>A0ACC2UW74</accession>
<proteinExistence type="predicted"/>
<feature type="non-terminal residue" evidence="1">
    <location>
        <position position="234"/>
    </location>
</feature>
<dbReference type="Proteomes" id="UP001230649">
    <property type="component" value="Unassembled WGS sequence"/>
</dbReference>
<name>A0ACC2UW74_9TREE</name>
<protein>
    <submittedName>
        <fullName evidence="1">Uncharacterized protein</fullName>
    </submittedName>
</protein>
<comment type="caution">
    <text evidence="1">The sequence shown here is derived from an EMBL/GenBank/DDBJ whole genome shotgun (WGS) entry which is preliminary data.</text>
</comment>
<evidence type="ECO:0000313" key="2">
    <source>
        <dbReference type="Proteomes" id="UP001230649"/>
    </source>
</evidence>